<evidence type="ECO:0000256" key="1">
    <source>
        <dbReference type="ARBA" id="ARBA00009013"/>
    </source>
</evidence>
<dbReference type="PANTHER" id="PTHR33495">
    <property type="entry name" value="ANTI-SIGMA FACTOR ANTAGONIST TM_1081-RELATED-RELATED"/>
    <property type="match status" value="1"/>
</dbReference>
<reference evidence="5" key="1">
    <citation type="journal article" date="2019" name="Int. J. Syst. Evol. Microbiol.">
        <title>The Global Catalogue of Microorganisms (GCM) 10K type strain sequencing project: providing services to taxonomists for standard genome sequencing and annotation.</title>
        <authorList>
            <consortium name="The Broad Institute Genomics Platform"/>
            <consortium name="The Broad Institute Genome Sequencing Center for Infectious Disease"/>
            <person name="Wu L."/>
            <person name="Ma J."/>
        </authorList>
    </citation>
    <scope>NUCLEOTIDE SEQUENCE [LARGE SCALE GENOMIC DNA]</scope>
    <source>
        <strain evidence="5">CCUG 49452</strain>
    </source>
</reference>
<dbReference type="NCBIfam" id="TIGR00377">
    <property type="entry name" value="ant_ant_sig"/>
    <property type="match status" value="1"/>
</dbReference>
<comment type="similarity">
    <text evidence="1 2">Belongs to the anti-sigma-factor antagonist family.</text>
</comment>
<protein>
    <recommendedName>
        <fullName evidence="2">Anti-sigma factor antagonist</fullName>
    </recommendedName>
</protein>
<dbReference type="Gene3D" id="3.30.750.24">
    <property type="entry name" value="STAS domain"/>
    <property type="match status" value="1"/>
</dbReference>
<evidence type="ECO:0000259" key="3">
    <source>
        <dbReference type="PROSITE" id="PS50801"/>
    </source>
</evidence>
<sequence length="113" mass="11893">MALECTISELGTARVACIVGRVDSATAGALEKSLTPLFDTPGRHAIVDLTALDYISSAGLRIVLMAAKRAKQAQARLVLCGMAPHVREVFEISGFLKILEVANDQASAQALLA</sequence>
<feature type="domain" description="STAS" evidence="3">
    <location>
        <begin position="18"/>
        <end position="113"/>
    </location>
</feature>
<dbReference type="RefSeq" id="WP_382428815.1">
    <property type="nucleotide sequence ID" value="NZ_JBHSHJ010000001.1"/>
</dbReference>
<evidence type="ECO:0000256" key="2">
    <source>
        <dbReference type="RuleBase" id="RU003749"/>
    </source>
</evidence>
<dbReference type="InterPro" id="IPR003658">
    <property type="entry name" value="Anti-sigma_ant"/>
</dbReference>
<evidence type="ECO:0000313" key="4">
    <source>
        <dbReference type="EMBL" id="MFC4787396.1"/>
    </source>
</evidence>
<name>A0ABV9Q796_9BURK</name>
<keyword evidence="5" id="KW-1185">Reference proteome</keyword>
<dbReference type="Pfam" id="PF01740">
    <property type="entry name" value="STAS"/>
    <property type="match status" value="1"/>
</dbReference>
<dbReference type="SUPFAM" id="SSF52091">
    <property type="entry name" value="SpoIIaa-like"/>
    <property type="match status" value="1"/>
</dbReference>
<dbReference type="PROSITE" id="PS50801">
    <property type="entry name" value="STAS"/>
    <property type="match status" value="1"/>
</dbReference>
<proteinExistence type="inferred from homology"/>
<dbReference type="CDD" id="cd07043">
    <property type="entry name" value="STAS_anti-anti-sigma_factors"/>
    <property type="match status" value="1"/>
</dbReference>
<evidence type="ECO:0000313" key="5">
    <source>
        <dbReference type="Proteomes" id="UP001596001"/>
    </source>
</evidence>
<comment type="caution">
    <text evidence="4">The sequence shown here is derived from an EMBL/GenBank/DDBJ whole genome shotgun (WGS) entry which is preliminary data.</text>
</comment>
<dbReference type="Proteomes" id="UP001596001">
    <property type="component" value="Unassembled WGS sequence"/>
</dbReference>
<dbReference type="EMBL" id="JBHSHJ010000001">
    <property type="protein sequence ID" value="MFC4787396.1"/>
    <property type="molecule type" value="Genomic_DNA"/>
</dbReference>
<dbReference type="InterPro" id="IPR002645">
    <property type="entry name" value="STAS_dom"/>
</dbReference>
<organism evidence="4 5">
    <name type="scientific">Giesbergeria sinuosa</name>
    <dbReference type="NCBI Taxonomy" id="80883"/>
    <lineage>
        <taxon>Bacteria</taxon>
        <taxon>Pseudomonadati</taxon>
        <taxon>Pseudomonadota</taxon>
        <taxon>Betaproteobacteria</taxon>
        <taxon>Burkholderiales</taxon>
        <taxon>Comamonadaceae</taxon>
        <taxon>Giesbergeria</taxon>
    </lineage>
</organism>
<accession>A0ABV9Q796</accession>
<dbReference type="InterPro" id="IPR036513">
    <property type="entry name" value="STAS_dom_sf"/>
</dbReference>
<dbReference type="PANTHER" id="PTHR33495:SF2">
    <property type="entry name" value="ANTI-SIGMA FACTOR ANTAGONIST TM_1081-RELATED"/>
    <property type="match status" value="1"/>
</dbReference>
<gene>
    <name evidence="4" type="ORF">ACFO6X_00080</name>
</gene>